<evidence type="ECO:0000313" key="2">
    <source>
        <dbReference type="EMBL" id="RIA80877.1"/>
    </source>
</evidence>
<dbReference type="GO" id="GO:0000444">
    <property type="term" value="C:MIS12/MIND type complex"/>
    <property type="evidence" value="ECO:0007669"/>
    <property type="project" value="InterPro"/>
</dbReference>
<comment type="caution">
    <text evidence="2">The sequence shown here is derived from an EMBL/GenBank/DDBJ whole genome shotgun (WGS) entry which is preliminary data.</text>
</comment>
<dbReference type="STRING" id="658196.A0A397SA66"/>
<keyword evidence="3" id="KW-1185">Reference proteome</keyword>
<dbReference type="OrthoDB" id="3364649at2759"/>
<sequence>MSLAVDKKRMKYSSDGEKITNKSNQSHKEKIEKTSSAAKNQISTSKNASKESPTTQPSVEKQTNSLSKCISPPRKDETEVPIPLTETPMIRKNTNIRKQRKRSSLDKRGKRASSIGNGFVAKPHPDISHKEFYRHIQPDLPGPIKLRQLLSWCGQRALESQVSKDENALKIAKIVEADILSDLMDSKINTSWYHRNNGQEPLEKGPLKKQPHQQNIENQNKLEELKPIYQRLKAEIEEWNNLINEINHFHSSIVKVAKKVSQGSNKISLVPNEVDMSVLHEDQRKFLLQYCADNEKSQLEDNYLEQMMQTIEIKADNLYALLYNASLYNTATQTYCESLLVKLLAVLRRRQEKSSDINIETNDVLKALSRV</sequence>
<organism evidence="2 3">
    <name type="scientific">Glomus cerebriforme</name>
    <dbReference type="NCBI Taxonomy" id="658196"/>
    <lineage>
        <taxon>Eukaryota</taxon>
        <taxon>Fungi</taxon>
        <taxon>Fungi incertae sedis</taxon>
        <taxon>Mucoromycota</taxon>
        <taxon>Glomeromycotina</taxon>
        <taxon>Glomeromycetes</taxon>
        <taxon>Glomerales</taxon>
        <taxon>Glomeraceae</taxon>
        <taxon>Glomus</taxon>
    </lineage>
</organism>
<dbReference type="PANTHER" id="PTHR14778">
    <property type="entry name" value="KINETOCHORE-ASSOCIATED PROTEIN DSN1 HOMOLOG"/>
    <property type="match status" value="1"/>
</dbReference>
<name>A0A397SA66_9GLOM</name>
<dbReference type="InterPro" id="IPR013218">
    <property type="entry name" value="Dsn1/Mis13"/>
</dbReference>
<protein>
    <submittedName>
        <fullName evidence="2">Mis12-Mtw1 protein family-domain-containing protein</fullName>
    </submittedName>
</protein>
<dbReference type="Proteomes" id="UP000265703">
    <property type="component" value="Unassembled WGS sequence"/>
</dbReference>
<dbReference type="GO" id="GO:0007059">
    <property type="term" value="P:chromosome segregation"/>
    <property type="evidence" value="ECO:0007669"/>
    <property type="project" value="InterPro"/>
</dbReference>
<feature type="compositionally biased region" description="Polar residues" evidence="1">
    <location>
        <begin position="34"/>
        <end position="68"/>
    </location>
</feature>
<dbReference type="EMBL" id="QKYT01000881">
    <property type="protein sequence ID" value="RIA80877.1"/>
    <property type="molecule type" value="Genomic_DNA"/>
</dbReference>
<feature type="compositionally biased region" description="Basic and acidic residues" evidence="1">
    <location>
        <begin position="12"/>
        <end position="33"/>
    </location>
</feature>
<evidence type="ECO:0000256" key="1">
    <source>
        <dbReference type="SAM" id="MobiDB-lite"/>
    </source>
</evidence>
<dbReference type="Pfam" id="PF08202">
    <property type="entry name" value="MIS13"/>
    <property type="match status" value="1"/>
</dbReference>
<dbReference type="GO" id="GO:0051301">
    <property type="term" value="P:cell division"/>
    <property type="evidence" value="ECO:0007669"/>
    <property type="project" value="InterPro"/>
</dbReference>
<dbReference type="AlphaFoldDB" id="A0A397SA66"/>
<proteinExistence type="predicted"/>
<feature type="region of interest" description="Disordered" evidence="1">
    <location>
        <begin position="194"/>
        <end position="214"/>
    </location>
</feature>
<feature type="region of interest" description="Disordered" evidence="1">
    <location>
        <begin position="1"/>
        <end position="123"/>
    </location>
</feature>
<accession>A0A397SA66</accession>
<evidence type="ECO:0000313" key="3">
    <source>
        <dbReference type="Proteomes" id="UP000265703"/>
    </source>
</evidence>
<reference evidence="2 3" key="1">
    <citation type="submission" date="2018-06" db="EMBL/GenBank/DDBJ databases">
        <title>Comparative genomics reveals the genomic features of Rhizophagus irregularis, R. cerebriforme, R. diaphanum and Gigaspora rosea, and their symbiotic lifestyle signature.</title>
        <authorList>
            <person name="Morin E."/>
            <person name="San Clemente H."/>
            <person name="Chen E.C.H."/>
            <person name="De La Providencia I."/>
            <person name="Hainaut M."/>
            <person name="Kuo A."/>
            <person name="Kohler A."/>
            <person name="Murat C."/>
            <person name="Tang N."/>
            <person name="Roy S."/>
            <person name="Loubradou J."/>
            <person name="Henrissat B."/>
            <person name="Grigoriev I.V."/>
            <person name="Corradi N."/>
            <person name="Roux C."/>
            <person name="Martin F.M."/>
        </authorList>
    </citation>
    <scope>NUCLEOTIDE SEQUENCE [LARGE SCALE GENOMIC DNA]</scope>
    <source>
        <strain evidence="2 3">DAOM 227022</strain>
    </source>
</reference>
<dbReference type="PANTHER" id="PTHR14778:SF2">
    <property type="entry name" value="KINETOCHORE-ASSOCIATED PROTEIN DSN1 HOMOLOG"/>
    <property type="match status" value="1"/>
</dbReference>
<gene>
    <name evidence="2" type="ORF">C1645_791649</name>
</gene>